<protein>
    <recommendedName>
        <fullName evidence="4">Protein TusC homolog</fullName>
    </recommendedName>
</protein>
<dbReference type="GO" id="GO:0005737">
    <property type="term" value="C:cytoplasm"/>
    <property type="evidence" value="ECO:0007669"/>
    <property type="project" value="UniProtKB-SubCell"/>
</dbReference>
<evidence type="ECO:0000313" key="5">
    <source>
        <dbReference type="EMBL" id="GAD30996.1"/>
    </source>
</evidence>
<organism evidence="5 6">
    <name type="scientific">Photobacterium leiognathi lrivu.4.1</name>
    <dbReference type="NCBI Taxonomy" id="1248232"/>
    <lineage>
        <taxon>Bacteria</taxon>
        <taxon>Pseudomonadati</taxon>
        <taxon>Pseudomonadota</taxon>
        <taxon>Gammaproteobacteria</taxon>
        <taxon>Vibrionales</taxon>
        <taxon>Vibrionaceae</taxon>
        <taxon>Photobacterium</taxon>
    </lineage>
</organism>
<dbReference type="NCBIfam" id="NF001238">
    <property type="entry name" value="PRK00211.1"/>
    <property type="match status" value="1"/>
</dbReference>
<dbReference type="InterPro" id="IPR003787">
    <property type="entry name" value="Sulphur_relay_DsrE/F-like"/>
</dbReference>
<dbReference type="NCBIfam" id="TIGR03010">
    <property type="entry name" value="sulf_tusC_dsrF"/>
    <property type="match status" value="1"/>
</dbReference>
<dbReference type="PANTHER" id="PTHR38780">
    <property type="entry name" value="PROTEIN TUSC"/>
    <property type="match status" value="1"/>
</dbReference>
<dbReference type="PANTHER" id="PTHR38780:SF1">
    <property type="entry name" value="PROTEIN TUSC"/>
    <property type="match status" value="1"/>
</dbReference>
<evidence type="ECO:0000256" key="3">
    <source>
        <dbReference type="ARBA" id="ARBA00005996"/>
    </source>
</evidence>
<dbReference type="Gene3D" id="3.40.1260.10">
    <property type="entry name" value="DsrEFH-like"/>
    <property type="match status" value="1"/>
</dbReference>
<dbReference type="HOGENOM" id="CLU_155943_1_0_6"/>
<comment type="similarity">
    <text evidence="3">Belongs to the DsrF/TusC family.</text>
</comment>
<evidence type="ECO:0000256" key="4">
    <source>
        <dbReference type="ARBA" id="ARBA00017149"/>
    </source>
</evidence>
<dbReference type="Proteomes" id="UP000030675">
    <property type="component" value="Unassembled WGS sequence"/>
</dbReference>
<dbReference type="InterPro" id="IPR017462">
    <property type="entry name" value="Sulphur_relay_TusC/DsrF"/>
</dbReference>
<sequence length="118" mass="13321">MNSLGFVFRTSPHGSNSGREGLDAVLASSAYTEELELYFIDDGIFQLLKQQQPQAILSRDYIATFKMLELYDIENIYVSAESLEARGLTADDLLIDVIALEKQALVEKMHQCRQLLSF</sequence>
<evidence type="ECO:0000313" key="6">
    <source>
        <dbReference type="Proteomes" id="UP000030675"/>
    </source>
</evidence>
<comment type="function">
    <text evidence="1">Could be part of a sulfur-relay system.</text>
</comment>
<evidence type="ECO:0000256" key="1">
    <source>
        <dbReference type="ARBA" id="ARBA00002850"/>
    </source>
</evidence>
<dbReference type="AlphaFoldDB" id="A0A0U1P8D6"/>
<evidence type="ECO:0000256" key="2">
    <source>
        <dbReference type="ARBA" id="ARBA00004496"/>
    </source>
</evidence>
<comment type="subcellular location">
    <subcellularLocation>
        <location evidence="2">Cytoplasm</location>
    </subcellularLocation>
</comment>
<name>A0A0U1P8D6_PHOLE</name>
<reference evidence="6" key="1">
    <citation type="submission" date="2012-12" db="EMBL/GenBank/DDBJ databases">
        <title>Genome Sequence of Photobacterium leiognathi lrivu.4.1.</title>
        <authorList>
            <person name="Urbanczyk H."/>
            <person name="Ogura Y."/>
            <person name="Hayashi T."/>
            <person name="Dunlap P.V."/>
        </authorList>
    </citation>
    <scope>NUCLEOTIDE SEQUENCE [LARGE SCALE GENOMIC DNA]</scope>
    <source>
        <strain evidence="6">lrivu.4.1</strain>
    </source>
</reference>
<gene>
    <name evidence="5" type="ORF">PLEI_2653</name>
</gene>
<dbReference type="eggNOG" id="COG2923">
    <property type="taxonomic scope" value="Bacteria"/>
</dbReference>
<dbReference type="SUPFAM" id="SSF75169">
    <property type="entry name" value="DsrEFH-like"/>
    <property type="match status" value="1"/>
</dbReference>
<dbReference type="EMBL" id="DF196819">
    <property type="protein sequence ID" value="GAD30996.1"/>
    <property type="molecule type" value="Genomic_DNA"/>
</dbReference>
<dbReference type="RefSeq" id="WP_008988089.1">
    <property type="nucleotide sequence ID" value="NZ_DF196819.1"/>
</dbReference>
<proteinExistence type="inferred from homology"/>
<dbReference type="InterPro" id="IPR027396">
    <property type="entry name" value="DsrEFH-like"/>
</dbReference>
<dbReference type="Pfam" id="PF02635">
    <property type="entry name" value="DsrE"/>
    <property type="match status" value="1"/>
</dbReference>
<accession>A0A0U1P8D6</accession>